<keyword evidence="8 10" id="KW-1133">Transmembrane helix</keyword>
<feature type="transmembrane region" description="Helical" evidence="10">
    <location>
        <begin position="30"/>
        <end position="48"/>
    </location>
</feature>
<evidence type="ECO:0000256" key="7">
    <source>
        <dbReference type="ARBA" id="ARBA00022982"/>
    </source>
</evidence>
<accession>A0A1B7K4K7</accession>
<comment type="caution">
    <text evidence="11">The sequence shown here is derived from an EMBL/GenBank/DDBJ whole genome shotgun (WGS) entry which is preliminary data.</text>
</comment>
<dbReference type="RefSeq" id="WP_068907138.1">
    <property type="nucleotide sequence ID" value="NZ_LXEW01000003.1"/>
</dbReference>
<dbReference type="OrthoDB" id="9776359at2"/>
<keyword evidence="10" id="KW-1003">Cell membrane</keyword>
<keyword evidence="5 10" id="KW-0812">Transmembrane</keyword>
<gene>
    <name evidence="10" type="primary">rnfD</name>
    <name evidence="11" type="ORF">M998_0193</name>
</gene>
<keyword evidence="9 10" id="KW-0472">Membrane</keyword>
<evidence type="ECO:0000256" key="3">
    <source>
        <dbReference type="ARBA" id="ARBA00022630"/>
    </source>
</evidence>
<dbReference type="GO" id="GO:0055085">
    <property type="term" value="P:transmembrane transport"/>
    <property type="evidence" value="ECO:0007669"/>
    <property type="project" value="InterPro"/>
</dbReference>
<keyword evidence="6 10" id="KW-1278">Translocase</keyword>
<feature type="transmembrane region" description="Helical" evidence="10">
    <location>
        <begin position="135"/>
        <end position="153"/>
    </location>
</feature>
<comment type="similarity">
    <text evidence="10">Belongs to the NqrB/RnfD family.</text>
</comment>
<reference evidence="11 12" key="1">
    <citation type="submission" date="2016-04" db="EMBL/GenBank/DDBJ databases">
        <title>ATOL: Assembling a taxonomically balanced genome-scale reconstruction of the evolutionary history of the Enterobacteriaceae.</title>
        <authorList>
            <person name="Plunkett G.III."/>
            <person name="Neeno-Eckwall E.C."/>
            <person name="Glasner J.D."/>
            <person name="Perna N.T."/>
        </authorList>
    </citation>
    <scope>NUCLEOTIDE SEQUENCE [LARGE SCALE GENOMIC DNA]</scope>
    <source>
        <strain evidence="11 12">ATCC 35613</strain>
    </source>
</reference>
<evidence type="ECO:0000256" key="6">
    <source>
        <dbReference type="ARBA" id="ARBA00022967"/>
    </source>
</evidence>
<sequence>MKFRPLDAKNRRLKIASAPFTHDRRSTSQVMFWVLLAAIPGIAVQTYFFGIGTLYQIILAMLTATATEAVSIRLRKQPILPVLKDNSAIVTALLLAVSLPPLSPWWLIVLGTIFAIIIAKQCYGGLGQNPFNPAMVGYVVLLISFPVHMTNWLPPQELQTMHISAMDSLSVILSGHTPTGVTLEQLRSGIDGMSQATPLDSFKTGLLTHSISEVLQQPILQGSLAGIGWQWVNIAYLIGGLIMINRRIISWHIPVSFIGTLAVFSIVSWLIDDGRYSQPLVQLLSGATMLGAFFIATDPVTASTTPRGRIIFGVIIGFLVWVIRVYGGYPDAVAFAVLLANIAVPLIDHYTQPRAYGHGHK</sequence>
<evidence type="ECO:0000313" key="11">
    <source>
        <dbReference type="EMBL" id="OAT55043.1"/>
    </source>
</evidence>
<dbReference type="PANTHER" id="PTHR30578:SF0">
    <property type="entry name" value="ION-TRANSLOCATING OXIDOREDUCTASE COMPLEX SUBUNIT D"/>
    <property type="match status" value="1"/>
</dbReference>
<feature type="transmembrane region" description="Helical" evidence="10">
    <location>
        <begin position="308"/>
        <end position="326"/>
    </location>
</feature>
<keyword evidence="4 10" id="KW-0288">FMN</keyword>
<evidence type="ECO:0000256" key="8">
    <source>
        <dbReference type="ARBA" id="ARBA00022989"/>
    </source>
</evidence>
<evidence type="ECO:0000256" key="9">
    <source>
        <dbReference type="ARBA" id="ARBA00023136"/>
    </source>
</evidence>
<dbReference type="InterPro" id="IPR011303">
    <property type="entry name" value="RnfD_bac"/>
</dbReference>
<keyword evidence="3 10" id="KW-0285">Flavoprotein</keyword>
<evidence type="ECO:0000256" key="2">
    <source>
        <dbReference type="ARBA" id="ARBA00022553"/>
    </source>
</evidence>
<evidence type="ECO:0000256" key="5">
    <source>
        <dbReference type="ARBA" id="ARBA00022692"/>
    </source>
</evidence>
<feature type="transmembrane region" description="Helical" evidence="10">
    <location>
        <begin position="105"/>
        <end position="123"/>
    </location>
</feature>
<dbReference type="HAMAP" id="MF_00462">
    <property type="entry name" value="RsxD_RnfD"/>
    <property type="match status" value="1"/>
</dbReference>
<proteinExistence type="inferred from homology"/>
<feature type="transmembrane region" description="Helical" evidence="10">
    <location>
        <begin position="277"/>
        <end position="296"/>
    </location>
</feature>
<protein>
    <recommendedName>
        <fullName evidence="10">Ion-translocating oxidoreductase complex subunit D</fullName>
        <ecNumber evidence="10">7.-.-.-</ecNumber>
    </recommendedName>
    <alternativeName>
        <fullName evidence="10">Rnf electron transport complex subunit D</fullName>
    </alternativeName>
</protein>
<dbReference type="PANTHER" id="PTHR30578">
    <property type="entry name" value="ELECTRON TRANSPORT COMPLEX PROTEIN RNFD"/>
    <property type="match status" value="1"/>
</dbReference>
<feature type="transmembrane region" description="Helical" evidence="10">
    <location>
        <begin position="227"/>
        <end position="244"/>
    </location>
</feature>
<dbReference type="Proteomes" id="UP000078224">
    <property type="component" value="Unassembled WGS sequence"/>
</dbReference>
<keyword evidence="2 10" id="KW-0597">Phosphoprotein</keyword>
<dbReference type="Pfam" id="PF03116">
    <property type="entry name" value="NQR2_RnfD_RnfE"/>
    <property type="match status" value="1"/>
</dbReference>
<keyword evidence="12" id="KW-1185">Reference proteome</keyword>
<dbReference type="GO" id="GO:0005886">
    <property type="term" value="C:plasma membrane"/>
    <property type="evidence" value="ECO:0007669"/>
    <property type="project" value="UniProtKB-SubCell"/>
</dbReference>
<evidence type="ECO:0000256" key="4">
    <source>
        <dbReference type="ARBA" id="ARBA00022643"/>
    </source>
</evidence>
<evidence type="ECO:0000256" key="1">
    <source>
        <dbReference type="ARBA" id="ARBA00022448"/>
    </source>
</evidence>
<dbReference type="NCBIfam" id="TIGR01946">
    <property type="entry name" value="rnfD"/>
    <property type="match status" value="1"/>
</dbReference>
<keyword evidence="7 10" id="KW-0249">Electron transport</keyword>
<evidence type="ECO:0000256" key="10">
    <source>
        <dbReference type="HAMAP-Rule" id="MF_00462"/>
    </source>
</evidence>
<comment type="function">
    <text evidence="10">Part of a membrane-bound complex that couples electron transfer with translocation of ions across the membrane.</text>
</comment>
<keyword evidence="1 10" id="KW-0813">Transport</keyword>
<dbReference type="InterPro" id="IPR004338">
    <property type="entry name" value="NqrB/RnfD"/>
</dbReference>
<dbReference type="GO" id="GO:0022900">
    <property type="term" value="P:electron transport chain"/>
    <property type="evidence" value="ECO:0007669"/>
    <property type="project" value="UniProtKB-UniRule"/>
</dbReference>
<dbReference type="PATRIC" id="fig|1354272.4.peg.199"/>
<comment type="subcellular location">
    <subcellularLocation>
        <location evidence="10">Cell inner membrane</location>
        <topology evidence="10">Multi-pass membrane protein</topology>
    </subcellularLocation>
</comment>
<feature type="transmembrane region" description="Helical" evidence="10">
    <location>
        <begin position="332"/>
        <end position="351"/>
    </location>
</feature>
<dbReference type="AlphaFoldDB" id="A0A1B7K4K7"/>
<comment type="subunit">
    <text evidence="10">The complex is composed of six subunits: RnfA, RnfB, RnfC, RnfD, RnfE and RnfG.</text>
</comment>
<keyword evidence="10" id="KW-0997">Cell inner membrane</keyword>
<organism evidence="11 12">
    <name type="scientific">Providencia heimbachae ATCC 35613</name>
    <dbReference type="NCBI Taxonomy" id="1354272"/>
    <lineage>
        <taxon>Bacteria</taxon>
        <taxon>Pseudomonadati</taxon>
        <taxon>Pseudomonadota</taxon>
        <taxon>Gammaproteobacteria</taxon>
        <taxon>Enterobacterales</taxon>
        <taxon>Morganellaceae</taxon>
        <taxon>Providencia</taxon>
    </lineage>
</organism>
<dbReference type="EMBL" id="LXEW01000003">
    <property type="protein sequence ID" value="OAT55043.1"/>
    <property type="molecule type" value="Genomic_DNA"/>
</dbReference>
<dbReference type="EC" id="7.-.-.-" evidence="10"/>
<dbReference type="NCBIfam" id="NF002011">
    <property type="entry name" value="PRK00816.1"/>
    <property type="match status" value="1"/>
</dbReference>
<feature type="transmembrane region" description="Helical" evidence="10">
    <location>
        <begin position="251"/>
        <end position="271"/>
    </location>
</feature>
<feature type="modified residue" description="FMN phosphoryl threonine" evidence="10">
    <location>
        <position position="197"/>
    </location>
</feature>
<comment type="cofactor">
    <cofactor evidence="10">
        <name>FMN</name>
        <dbReference type="ChEBI" id="CHEBI:58210"/>
    </cofactor>
</comment>
<name>A0A1B7K4K7_9GAMM</name>
<evidence type="ECO:0000313" key="12">
    <source>
        <dbReference type="Proteomes" id="UP000078224"/>
    </source>
</evidence>